<proteinExistence type="inferred from homology"/>
<dbReference type="GO" id="GO:0016491">
    <property type="term" value="F:oxidoreductase activity"/>
    <property type="evidence" value="ECO:0007669"/>
    <property type="project" value="UniProtKB-KW"/>
</dbReference>
<dbReference type="InterPro" id="IPR036291">
    <property type="entry name" value="NAD(P)-bd_dom_sf"/>
</dbReference>
<dbReference type="PANTHER" id="PTHR43976:SF16">
    <property type="entry name" value="SHORT-CHAIN DEHYDROGENASE_REDUCTASE FAMILY PROTEIN"/>
    <property type="match status" value="1"/>
</dbReference>
<dbReference type="PROSITE" id="PS00061">
    <property type="entry name" value="ADH_SHORT"/>
    <property type="match status" value="1"/>
</dbReference>
<evidence type="ECO:0000256" key="3">
    <source>
        <dbReference type="RuleBase" id="RU000363"/>
    </source>
</evidence>
<dbReference type="PANTHER" id="PTHR43976">
    <property type="entry name" value="SHORT CHAIN DEHYDROGENASE"/>
    <property type="match status" value="1"/>
</dbReference>
<evidence type="ECO:0000256" key="2">
    <source>
        <dbReference type="ARBA" id="ARBA00023002"/>
    </source>
</evidence>
<comment type="similarity">
    <text evidence="1 3">Belongs to the short-chain dehydrogenases/reductases (SDR) family.</text>
</comment>
<reference evidence="4" key="2">
    <citation type="submission" date="2020-09" db="EMBL/GenBank/DDBJ databases">
        <authorList>
            <person name="Sun Q."/>
            <person name="Zhou Y."/>
        </authorList>
    </citation>
    <scope>NUCLEOTIDE SEQUENCE</scope>
    <source>
        <strain evidence="4">CGMCC 1.12408</strain>
    </source>
</reference>
<dbReference type="PRINTS" id="PR00081">
    <property type="entry name" value="GDHRDH"/>
</dbReference>
<dbReference type="CDD" id="cd05374">
    <property type="entry name" value="17beta-HSD-like_SDR_c"/>
    <property type="match status" value="1"/>
</dbReference>
<reference evidence="4" key="1">
    <citation type="journal article" date="2014" name="Int. J. Syst. Evol. Microbiol.">
        <title>Complete genome sequence of Corynebacterium casei LMG S-19264T (=DSM 44701T), isolated from a smear-ripened cheese.</title>
        <authorList>
            <consortium name="US DOE Joint Genome Institute (JGI-PGF)"/>
            <person name="Walter F."/>
            <person name="Albersmeier A."/>
            <person name="Kalinowski J."/>
            <person name="Ruckert C."/>
        </authorList>
    </citation>
    <scope>NUCLEOTIDE SEQUENCE</scope>
    <source>
        <strain evidence="4">CGMCC 1.12408</strain>
    </source>
</reference>
<evidence type="ECO:0000313" key="5">
    <source>
        <dbReference type="Proteomes" id="UP000613512"/>
    </source>
</evidence>
<dbReference type="NCBIfam" id="NF005372">
    <property type="entry name" value="PRK06914.1"/>
    <property type="match status" value="1"/>
</dbReference>
<comment type="caution">
    <text evidence="4">The sequence shown here is derived from an EMBL/GenBank/DDBJ whole genome shotgun (WGS) entry which is preliminary data.</text>
</comment>
<keyword evidence="5" id="KW-1185">Reference proteome</keyword>
<evidence type="ECO:0000256" key="1">
    <source>
        <dbReference type="ARBA" id="ARBA00006484"/>
    </source>
</evidence>
<dbReference type="Gene3D" id="3.40.50.720">
    <property type="entry name" value="NAD(P)-binding Rossmann-like Domain"/>
    <property type="match status" value="1"/>
</dbReference>
<dbReference type="SUPFAM" id="SSF51735">
    <property type="entry name" value="NAD(P)-binding Rossmann-fold domains"/>
    <property type="match status" value="1"/>
</dbReference>
<sequence length="278" mass="31331">MKVAFVTGANSGFGKLITIELIKSGFTVIAAMRNTTKQTALVDTVKRLKMEDKLEVIEMDVTDEEQIQSTVDEVKTRYSHIDVLVNNAGYSQGGFITDLSVEDWESQYNTNIMGVIRTTKYLLPLIKKAKRGQIINISSVSGFFGFPGMGPYCSSKFALEGFSESLRLELLSENIYVSMVEAGSFKTGIWEKGLEIGKDILEEEILKRNALQFAKQAYENAGDPYEVANLVRRITVAKKPKLRYRVGKGTSKLWYVKKFVPWSIIEKVVVIKLNMKRK</sequence>
<accession>A0A916RZ45</accession>
<dbReference type="RefSeq" id="WP_188384336.1">
    <property type="nucleotide sequence ID" value="NZ_BMEY01000007.1"/>
</dbReference>
<dbReference type="AlphaFoldDB" id="A0A916RZ45"/>
<keyword evidence="2" id="KW-0560">Oxidoreductase</keyword>
<gene>
    <name evidence="4" type="ORF">GCM10008025_17840</name>
</gene>
<evidence type="ECO:0000313" key="4">
    <source>
        <dbReference type="EMBL" id="GGA74537.1"/>
    </source>
</evidence>
<dbReference type="InterPro" id="IPR002347">
    <property type="entry name" value="SDR_fam"/>
</dbReference>
<dbReference type="Pfam" id="PF00106">
    <property type="entry name" value="adh_short"/>
    <property type="match status" value="1"/>
</dbReference>
<name>A0A916RZ45_9BACI</name>
<dbReference type="InterPro" id="IPR051911">
    <property type="entry name" value="SDR_oxidoreductase"/>
</dbReference>
<organism evidence="4 5">
    <name type="scientific">Ornithinibacillus halotolerans</name>
    <dbReference type="NCBI Taxonomy" id="1274357"/>
    <lineage>
        <taxon>Bacteria</taxon>
        <taxon>Bacillati</taxon>
        <taxon>Bacillota</taxon>
        <taxon>Bacilli</taxon>
        <taxon>Bacillales</taxon>
        <taxon>Bacillaceae</taxon>
        <taxon>Ornithinibacillus</taxon>
    </lineage>
</organism>
<dbReference type="Proteomes" id="UP000613512">
    <property type="component" value="Unassembled WGS sequence"/>
</dbReference>
<dbReference type="PRINTS" id="PR00080">
    <property type="entry name" value="SDRFAMILY"/>
</dbReference>
<protein>
    <submittedName>
        <fullName evidence="4">Short-chain dehydrogenase/reductase</fullName>
    </submittedName>
</protein>
<dbReference type="InterPro" id="IPR020904">
    <property type="entry name" value="Sc_DH/Rdtase_CS"/>
</dbReference>
<dbReference type="EMBL" id="BMEY01000007">
    <property type="protein sequence ID" value="GGA74537.1"/>
    <property type="molecule type" value="Genomic_DNA"/>
</dbReference>